<evidence type="ECO:0000313" key="4">
    <source>
        <dbReference type="Proteomes" id="UP000887159"/>
    </source>
</evidence>
<accession>A0A8X6S4V8</accession>
<evidence type="ECO:0000259" key="2">
    <source>
        <dbReference type="Pfam" id="PF17906"/>
    </source>
</evidence>
<dbReference type="Pfam" id="PF17906">
    <property type="entry name" value="HTH_48"/>
    <property type="match status" value="1"/>
</dbReference>
<name>A0A8X6S4V8_TRICX</name>
<evidence type="ECO:0000256" key="1">
    <source>
        <dbReference type="SAM" id="MobiDB-lite"/>
    </source>
</evidence>
<dbReference type="AlphaFoldDB" id="A0A8X6S4V8"/>
<evidence type="ECO:0000313" key="3">
    <source>
        <dbReference type="EMBL" id="GFY00558.1"/>
    </source>
</evidence>
<feature type="region of interest" description="Disordered" evidence="1">
    <location>
        <begin position="73"/>
        <end position="96"/>
    </location>
</feature>
<reference evidence="3" key="1">
    <citation type="submission" date="2020-08" db="EMBL/GenBank/DDBJ databases">
        <title>Multicomponent nature underlies the extraordinary mechanical properties of spider dragline silk.</title>
        <authorList>
            <person name="Kono N."/>
            <person name="Nakamura H."/>
            <person name="Mori M."/>
            <person name="Yoshida Y."/>
            <person name="Ohtoshi R."/>
            <person name="Malay A.D."/>
            <person name="Moran D.A.P."/>
            <person name="Tomita M."/>
            <person name="Numata K."/>
            <person name="Arakawa K."/>
        </authorList>
    </citation>
    <scope>NUCLEOTIDE SEQUENCE</scope>
</reference>
<comment type="caution">
    <text evidence="3">The sequence shown here is derived from an EMBL/GenBank/DDBJ whole genome shotgun (WGS) entry which is preliminary data.</text>
</comment>
<dbReference type="EMBL" id="BMAU01021221">
    <property type="protein sequence ID" value="GFY00558.1"/>
    <property type="molecule type" value="Genomic_DNA"/>
</dbReference>
<dbReference type="Proteomes" id="UP000887159">
    <property type="component" value="Unassembled WGS sequence"/>
</dbReference>
<feature type="domain" description="Mos1 transposase HTH" evidence="2">
    <location>
        <begin position="34"/>
        <end position="68"/>
    </location>
</feature>
<sequence length="96" mass="10905">MLLPVIQLVCSKVIRRFRTIEMARRIGNWSCSEVRAVIRFLRAKNESASAIHSQIMEVYGEEVMSRQHAMKGCHSFQSGRQDVENRNVAGSGRPNS</sequence>
<gene>
    <name evidence="3" type="primary">X975_15074</name>
    <name evidence="3" type="ORF">TNCV_2139551</name>
</gene>
<organism evidence="3 4">
    <name type="scientific">Trichonephila clavipes</name>
    <name type="common">Golden silk orbweaver</name>
    <name type="synonym">Nephila clavipes</name>
    <dbReference type="NCBI Taxonomy" id="2585209"/>
    <lineage>
        <taxon>Eukaryota</taxon>
        <taxon>Metazoa</taxon>
        <taxon>Ecdysozoa</taxon>
        <taxon>Arthropoda</taxon>
        <taxon>Chelicerata</taxon>
        <taxon>Arachnida</taxon>
        <taxon>Araneae</taxon>
        <taxon>Araneomorphae</taxon>
        <taxon>Entelegynae</taxon>
        <taxon>Araneoidea</taxon>
        <taxon>Nephilidae</taxon>
        <taxon>Trichonephila</taxon>
    </lineage>
</organism>
<protein>
    <submittedName>
        <fullName evidence="3">Histone-lysine N-methyltransferase SETMAR</fullName>
    </submittedName>
</protein>
<proteinExistence type="predicted"/>
<dbReference type="InterPro" id="IPR041426">
    <property type="entry name" value="Mos1_HTH"/>
</dbReference>
<keyword evidence="4" id="KW-1185">Reference proteome</keyword>